<evidence type="ECO:0000313" key="2">
    <source>
        <dbReference type="EMBL" id="KAJ1197786.1"/>
    </source>
</evidence>
<dbReference type="Proteomes" id="UP001066276">
    <property type="component" value="Chromosome 2_1"/>
</dbReference>
<organism evidence="2 3">
    <name type="scientific">Pleurodeles waltl</name>
    <name type="common">Iberian ribbed newt</name>
    <dbReference type="NCBI Taxonomy" id="8319"/>
    <lineage>
        <taxon>Eukaryota</taxon>
        <taxon>Metazoa</taxon>
        <taxon>Chordata</taxon>
        <taxon>Craniata</taxon>
        <taxon>Vertebrata</taxon>
        <taxon>Euteleostomi</taxon>
        <taxon>Amphibia</taxon>
        <taxon>Batrachia</taxon>
        <taxon>Caudata</taxon>
        <taxon>Salamandroidea</taxon>
        <taxon>Salamandridae</taxon>
        <taxon>Pleurodelinae</taxon>
        <taxon>Pleurodeles</taxon>
    </lineage>
</organism>
<dbReference type="EMBL" id="JANPWB010000003">
    <property type="protein sequence ID" value="KAJ1197786.1"/>
    <property type="molecule type" value="Genomic_DNA"/>
</dbReference>
<evidence type="ECO:0000313" key="3">
    <source>
        <dbReference type="Proteomes" id="UP001066276"/>
    </source>
</evidence>
<accession>A0AAV7VBL1</accession>
<keyword evidence="3" id="KW-1185">Reference proteome</keyword>
<name>A0AAV7VBL1_PLEWA</name>
<sequence length="153" mass="17177">MADQQHYKSALGPSISILDYPAAPGARSRRNGHRGLRDEDRGVKNEKIKSLRSCHSGAREFTLQWLREGEPFIDCAVVSGEGMEIELLSYCWQRASQYQYPDYTRAVQLQRQSFAGIKRKLKELVSSQVEGPPCGMLPFLSVSRSSEGLVEAE</sequence>
<comment type="caution">
    <text evidence="2">The sequence shown here is derived from an EMBL/GenBank/DDBJ whole genome shotgun (WGS) entry which is preliminary data.</text>
</comment>
<gene>
    <name evidence="2" type="ORF">NDU88_001634</name>
</gene>
<proteinExistence type="predicted"/>
<protein>
    <submittedName>
        <fullName evidence="2">Uncharacterized protein</fullName>
    </submittedName>
</protein>
<feature type="region of interest" description="Disordered" evidence="1">
    <location>
        <begin position="21"/>
        <end position="41"/>
    </location>
</feature>
<reference evidence="2" key="1">
    <citation type="journal article" date="2022" name="bioRxiv">
        <title>Sequencing and chromosome-scale assembly of the giantPleurodeles waltlgenome.</title>
        <authorList>
            <person name="Brown T."/>
            <person name="Elewa A."/>
            <person name="Iarovenko S."/>
            <person name="Subramanian E."/>
            <person name="Araus A.J."/>
            <person name="Petzold A."/>
            <person name="Susuki M."/>
            <person name="Suzuki K.-i.T."/>
            <person name="Hayashi T."/>
            <person name="Toyoda A."/>
            <person name="Oliveira C."/>
            <person name="Osipova E."/>
            <person name="Leigh N.D."/>
            <person name="Simon A."/>
            <person name="Yun M.H."/>
        </authorList>
    </citation>
    <scope>NUCLEOTIDE SEQUENCE</scope>
    <source>
        <strain evidence="2">20211129_DDA</strain>
        <tissue evidence="2">Liver</tissue>
    </source>
</reference>
<evidence type="ECO:0000256" key="1">
    <source>
        <dbReference type="SAM" id="MobiDB-lite"/>
    </source>
</evidence>
<dbReference type="AlphaFoldDB" id="A0AAV7VBL1"/>